<keyword evidence="1" id="KW-0812">Transmembrane</keyword>
<keyword evidence="3" id="KW-1185">Reference proteome</keyword>
<feature type="transmembrane region" description="Helical" evidence="1">
    <location>
        <begin position="43"/>
        <end position="63"/>
    </location>
</feature>
<protein>
    <submittedName>
        <fullName evidence="2">Uncharacterized protein</fullName>
    </submittedName>
</protein>
<dbReference type="EMBL" id="JAENII010000018">
    <property type="protein sequence ID" value="MBK1828827.1"/>
    <property type="molecule type" value="Genomic_DNA"/>
</dbReference>
<comment type="caution">
    <text evidence="2">The sequence shown here is derived from an EMBL/GenBank/DDBJ whole genome shotgun (WGS) entry which is preliminary data.</text>
</comment>
<evidence type="ECO:0000313" key="3">
    <source>
        <dbReference type="Proteomes" id="UP000658278"/>
    </source>
</evidence>
<gene>
    <name evidence="2" type="ORF">JIN81_17460</name>
</gene>
<evidence type="ECO:0000313" key="2">
    <source>
        <dbReference type="EMBL" id="MBK1828827.1"/>
    </source>
</evidence>
<accession>A0A934VH90</accession>
<feature type="transmembrane region" description="Helical" evidence="1">
    <location>
        <begin position="91"/>
        <end position="112"/>
    </location>
</feature>
<reference evidence="2" key="1">
    <citation type="submission" date="2021-01" db="EMBL/GenBank/DDBJ databases">
        <title>Modified the classification status of verrucomicrobia.</title>
        <authorList>
            <person name="Feng X."/>
        </authorList>
    </citation>
    <scope>NUCLEOTIDE SEQUENCE</scope>
    <source>
        <strain evidence="2">KCTC 22201</strain>
    </source>
</reference>
<keyword evidence="1" id="KW-0472">Membrane</keyword>
<dbReference type="AlphaFoldDB" id="A0A934VH90"/>
<keyword evidence="1" id="KW-1133">Transmembrane helix</keyword>
<dbReference type="RefSeq" id="WP_200282996.1">
    <property type="nucleotide sequence ID" value="NZ_JAENII010000018.1"/>
</dbReference>
<proteinExistence type="predicted"/>
<feature type="transmembrane region" description="Helical" evidence="1">
    <location>
        <begin position="12"/>
        <end position="31"/>
    </location>
</feature>
<organism evidence="2 3">
    <name type="scientific">Haloferula rosea</name>
    <dbReference type="NCBI Taxonomy" id="490093"/>
    <lineage>
        <taxon>Bacteria</taxon>
        <taxon>Pseudomonadati</taxon>
        <taxon>Verrucomicrobiota</taxon>
        <taxon>Verrucomicrobiia</taxon>
        <taxon>Verrucomicrobiales</taxon>
        <taxon>Verrucomicrobiaceae</taxon>
        <taxon>Haloferula</taxon>
    </lineage>
</organism>
<name>A0A934VH90_9BACT</name>
<sequence>MIPELPIFSDLFWLFFGFATSILMLSIAVAFRNLRTAASRGLLLAAIMDLPCATFTTCFWNVWPYGFLGDGGFSTTDTTDLESAFETIEPVFSNLSTLLFLIWMVCLLFVALRWRQEHKRLHELQHILEQKIHSVPPSNEAP</sequence>
<evidence type="ECO:0000256" key="1">
    <source>
        <dbReference type="SAM" id="Phobius"/>
    </source>
</evidence>
<dbReference type="Proteomes" id="UP000658278">
    <property type="component" value="Unassembled WGS sequence"/>
</dbReference>